<evidence type="ECO:0000313" key="4">
    <source>
        <dbReference type="Proteomes" id="UP000035648"/>
    </source>
</evidence>
<name>A0A0G4B322_9BACT</name>
<dbReference type="EMBL" id="CP011213">
    <property type="protein sequence ID" value="AKM81980.1"/>
    <property type="molecule type" value="Genomic_DNA"/>
</dbReference>
<dbReference type="Pfam" id="PF13098">
    <property type="entry name" value="Thioredoxin_2"/>
    <property type="match status" value="1"/>
</dbReference>
<accession>A0A0G4B322</accession>
<dbReference type="STRING" id="1618337.UT28_C0001G0169"/>
<proteinExistence type="predicted"/>
<dbReference type="KEGG" id="bbgw:UT28_C0001G0169"/>
<evidence type="ECO:0000256" key="1">
    <source>
        <dbReference type="SAM" id="Phobius"/>
    </source>
</evidence>
<gene>
    <name evidence="3" type="ORF">UT28_C0001G0169</name>
</gene>
<feature type="domain" description="Thioredoxin" evidence="2">
    <location>
        <begin position="25"/>
        <end position="137"/>
    </location>
</feature>
<organism evidence="3 4">
    <name type="scientific">Berkelbacteria bacterium GW2011_GWE1_39_12</name>
    <dbReference type="NCBI Taxonomy" id="1618337"/>
    <lineage>
        <taxon>Bacteria</taxon>
        <taxon>Candidatus Berkelbacteria</taxon>
    </lineage>
</organism>
<evidence type="ECO:0000259" key="2">
    <source>
        <dbReference type="PROSITE" id="PS51352"/>
    </source>
</evidence>
<keyword evidence="1" id="KW-0472">Membrane</keyword>
<dbReference type="InterPro" id="IPR036249">
    <property type="entry name" value="Thioredoxin-like_sf"/>
</dbReference>
<dbReference type="CDD" id="cd02947">
    <property type="entry name" value="TRX_family"/>
    <property type="match status" value="1"/>
</dbReference>
<dbReference type="InterPro" id="IPR012336">
    <property type="entry name" value="Thioredoxin-like_fold"/>
</dbReference>
<dbReference type="Gene3D" id="3.40.30.10">
    <property type="entry name" value="Glutaredoxin"/>
    <property type="match status" value="1"/>
</dbReference>
<dbReference type="PROSITE" id="PS51352">
    <property type="entry name" value="THIOREDOXIN_2"/>
    <property type="match status" value="1"/>
</dbReference>
<dbReference type="Proteomes" id="UP000035648">
    <property type="component" value="Chromosome"/>
</dbReference>
<evidence type="ECO:0000313" key="3">
    <source>
        <dbReference type="EMBL" id="AKM81980.1"/>
    </source>
</evidence>
<keyword evidence="1" id="KW-0812">Transmembrane</keyword>
<protein>
    <recommendedName>
        <fullName evidence="2">Thioredoxin domain-containing protein</fullName>
    </recommendedName>
</protein>
<sequence length="137" mass="15370">MKNNRWILGLIVVIVTIAALGIWGFKTNNNNPTAAGPQTVGSVDLDNQPYYDDNANVMEFYQDNCSWCIKEQAVLKELGDQGYRVKAMNVGSNHPENQGWWKEFNVSGTPSFIAKNGDRLEGFQTAEKLKSFLDSHK</sequence>
<dbReference type="SUPFAM" id="SSF52833">
    <property type="entry name" value="Thioredoxin-like"/>
    <property type="match status" value="1"/>
</dbReference>
<feature type="transmembrane region" description="Helical" evidence="1">
    <location>
        <begin position="6"/>
        <end position="25"/>
    </location>
</feature>
<dbReference type="AlphaFoldDB" id="A0A0G4B322"/>
<keyword evidence="1" id="KW-1133">Transmembrane helix</keyword>
<reference evidence="3 4" key="1">
    <citation type="journal article" date="2015" name="Nature">
        <title>rRNA introns, odd ribosomes, and small enigmatic genomes across a large radiation of phyla.</title>
        <authorList>
            <person name="Brown C.T."/>
            <person name="Hug L.A."/>
            <person name="Thomas B.C."/>
            <person name="Sharon I."/>
            <person name="Castelle C.J."/>
            <person name="Singh A."/>
            <person name="Wilkins M.J."/>
            <person name="Williams K.H."/>
            <person name="Banfield J.F."/>
        </authorList>
    </citation>
    <scope>NUCLEOTIDE SEQUENCE [LARGE SCALE GENOMIC DNA]</scope>
</reference>
<dbReference type="InterPro" id="IPR013766">
    <property type="entry name" value="Thioredoxin_domain"/>
</dbReference>